<organism evidence="2 3">
    <name type="scientific">Persicobacter psychrovividus</name>
    <dbReference type="NCBI Taxonomy" id="387638"/>
    <lineage>
        <taxon>Bacteria</taxon>
        <taxon>Pseudomonadati</taxon>
        <taxon>Bacteroidota</taxon>
        <taxon>Cytophagia</taxon>
        <taxon>Cytophagales</taxon>
        <taxon>Persicobacteraceae</taxon>
        <taxon>Persicobacter</taxon>
    </lineage>
</organism>
<dbReference type="InterPro" id="IPR031025">
    <property type="entry name" value="LruC_dom"/>
</dbReference>
<dbReference type="InterPro" id="IPR032295">
    <property type="entry name" value="DUF4842"/>
</dbReference>
<proteinExistence type="predicted"/>
<evidence type="ECO:0000259" key="1">
    <source>
        <dbReference type="Pfam" id="PF16130"/>
    </source>
</evidence>
<keyword evidence="2" id="KW-0614">Plasmid</keyword>
<dbReference type="Pfam" id="PF16130">
    <property type="entry name" value="DUF4842"/>
    <property type="match status" value="1"/>
</dbReference>
<sequence>MKPTQFLLIFTLLMASCFPKRDDVSPSDGGFESITVPEGFAYETTTQISLNVNDEQANNGAFYEIAFVDVDGQEIEIGRGFIREGENSFSYPLTFPAHVKELVVNKVVNGQQVKQKVDLTPTTNISFTADNQRMLDCTPTIYGVNGDGELFTIDPDNNYDWGTVEQQMPDGGSFACAVDKYNKRVYINFEERLRYYDLDTKEWVTIAEGNPFNRQYPRMEYNHVTKELWIADNQTMYTLDPADGSIKKKFTIEGLAEPFGGGDIAISLEGEVFMCCFSGLYKFTDIDDVNGIIKTERISAENLPFKPTSLAIDQKDRLFMGTTDNPSLFVEMDKATGAYDLRGNMPGKINDLSAFPCTLEECENVDSDGDGVLDCADEFPEDPTISSVIYGPSKLGWGSIAYEDLWPSKGDYDFNDLVVNYRFKLYVNADGEATKMEIKLKQKARSASYDNGFGIMLPEKMVSNHVLKITGTNLNTGAINLNENGTEVNPDNRLVIIAYDQSTQMSEYGHCLPEDEYNIMNVEVFFARPMSVQDFGLTNFPYNPFILKNGDRKHEIHLFNQEPTALHDMDIFGSMEDASDPDSGAYYQTAKKHPWAIHIIHDYRVVEEGVDITKAYNYFKTWAESGGVSYPDWYKDNTGYRNEEVICTDN</sequence>
<name>A0ABM7VL84_9BACT</name>
<keyword evidence="3" id="KW-1185">Reference proteome</keyword>
<gene>
    <name evidence="2" type="ORF">PEPS_40080</name>
</gene>
<reference evidence="2 3" key="1">
    <citation type="submission" date="2021-12" db="EMBL/GenBank/DDBJ databases">
        <title>Genome sequencing of bacteria with rrn-lacking chromosome and rrn-plasmid.</title>
        <authorList>
            <person name="Anda M."/>
            <person name="Iwasaki W."/>
        </authorList>
    </citation>
    <scope>NUCLEOTIDE SEQUENCE [LARGE SCALE GENOMIC DNA]</scope>
    <source>
        <strain evidence="2 3">NBRC 101262</strain>
        <plasmid evidence="2 3">pPP3</plasmid>
    </source>
</reference>
<evidence type="ECO:0000313" key="2">
    <source>
        <dbReference type="EMBL" id="BDD01728.1"/>
    </source>
</evidence>
<feature type="domain" description="DUF4842" evidence="1">
    <location>
        <begin position="432"/>
        <end position="634"/>
    </location>
</feature>
<dbReference type="RefSeq" id="WP_338398900.1">
    <property type="nucleotide sequence ID" value="NZ_AP025295.1"/>
</dbReference>
<accession>A0ABM7VL84</accession>
<dbReference type="SUPFAM" id="SSF63825">
    <property type="entry name" value="YWTD domain"/>
    <property type="match status" value="1"/>
</dbReference>
<geneLocation type="plasmid" evidence="2 3">
    <name>pPP3</name>
</geneLocation>
<dbReference type="EMBL" id="AP025295">
    <property type="protein sequence ID" value="BDD01728.1"/>
    <property type="molecule type" value="Genomic_DNA"/>
</dbReference>
<protein>
    <recommendedName>
        <fullName evidence="1">DUF4842 domain-containing protein</fullName>
    </recommendedName>
</protein>
<dbReference type="PROSITE" id="PS51257">
    <property type="entry name" value="PROKAR_LIPOPROTEIN"/>
    <property type="match status" value="1"/>
</dbReference>
<dbReference type="NCBIfam" id="TIGR04456">
    <property type="entry name" value="LruC_dom"/>
    <property type="match status" value="1"/>
</dbReference>
<evidence type="ECO:0000313" key="3">
    <source>
        <dbReference type="Proteomes" id="UP001354989"/>
    </source>
</evidence>
<dbReference type="Proteomes" id="UP001354989">
    <property type="component" value="Plasmid pPP3"/>
</dbReference>